<dbReference type="PROSITE" id="PS50234">
    <property type="entry name" value="VWFA"/>
    <property type="match status" value="1"/>
</dbReference>
<organism evidence="2 3">
    <name type="scientific">Staphylotrichum longicolle</name>
    <dbReference type="NCBI Taxonomy" id="669026"/>
    <lineage>
        <taxon>Eukaryota</taxon>
        <taxon>Fungi</taxon>
        <taxon>Dikarya</taxon>
        <taxon>Ascomycota</taxon>
        <taxon>Pezizomycotina</taxon>
        <taxon>Sordariomycetes</taxon>
        <taxon>Sordariomycetidae</taxon>
        <taxon>Sordariales</taxon>
        <taxon>Chaetomiaceae</taxon>
        <taxon>Staphylotrichum</taxon>
    </lineage>
</organism>
<evidence type="ECO:0000313" key="3">
    <source>
        <dbReference type="Proteomes" id="UP001197093"/>
    </source>
</evidence>
<evidence type="ECO:0000313" key="2">
    <source>
        <dbReference type="EMBL" id="KAG7286452.1"/>
    </source>
</evidence>
<dbReference type="AlphaFoldDB" id="A0AAD4ERV2"/>
<name>A0AAD4ERV2_9PEZI</name>
<protein>
    <recommendedName>
        <fullName evidence="1">VWFA domain-containing protein</fullName>
    </recommendedName>
</protein>
<reference evidence="2" key="1">
    <citation type="submission" date="2023-02" db="EMBL/GenBank/DDBJ databases">
        <authorList>
            <person name="Palmer J.M."/>
        </authorList>
    </citation>
    <scope>NUCLEOTIDE SEQUENCE</scope>
    <source>
        <strain evidence="2">FW57</strain>
    </source>
</reference>
<evidence type="ECO:0000259" key="1">
    <source>
        <dbReference type="PROSITE" id="PS50234"/>
    </source>
</evidence>
<dbReference type="Gene3D" id="3.40.50.410">
    <property type="entry name" value="von Willebrand factor, type A domain"/>
    <property type="match status" value="1"/>
</dbReference>
<dbReference type="SMART" id="SM00327">
    <property type="entry name" value="VWA"/>
    <property type="match status" value="1"/>
</dbReference>
<dbReference type="InterPro" id="IPR036844">
    <property type="entry name" value="Hint_dom_sf"/>
</dbReference>
<dbReference type="SUPFAM" id="SSF53300">
    <property type="entry name" value="vWA-like"/>
    <property type="match status" value="1"/>
</dbReference>
<dbReference type="EMBL" id="JAHCVI010000004">
    <property type="protein sequence ID" value="KAG7286452.1"/>
    <property type="molecule type" value="Genomic_DNA"/>
</dbReference>
<comment type="caution">
    <text evidence="2">The sequence shown here is derived from an EMBL/GenBank/DDBJ whole genome shotgun (WGS) entry which is preliminary data.</text>
</comment>
<dbReference type="Pfam" id="PF00092">
    <property type="entry name" value="VWA"/>
    <property type="match status" value="1"/>
</dbReference>
<dbReference type="InterPro" id="IPR002035">
    <property type="entry name" value="VWF_A"/>
</dbReference>
<dbReference type="Pfam" id="PF14624">
    <property type="entry name" value="Vwaint"/>
    <property type="match status" value="1"/>
</dbReference>
<feature type="domain" description="VWFA" evidence="1">
    <location>
        <begin position="74"/>
        <end position="272"/>
    </location>
</feature>
<dbReference type="CDD" id="cd00081">
    <property type="entry name" value="Hint"/>
    <property type="match status" value="1"/>
</dbReference>
<dbReference type="InterPro" id="IPR039510">
    <property type="entry name" value="Vint_dom"/>
</dbReference>
<dbReference type="InterPro" id="IPR032838">
    <property type="entry name" value="Vwaint_dom"/>
</dbReference>
<dbReference type="InterPro" id="IPR051266">
    <property type="entry name" value="CLCR"/>
</dbReference>
<dbReference type="Proteomes" id="UP001197093">
    <property type="component" value="Unassembled WGS sequence"/>
</dbReference>
<dbReference type="Pfam" id="PF14623">
    <property type="entry name" value="Vint"/>
    <property type="match status" value="1"/>
</dbReference>
<dbReference type="PANTHER" id="PTHR10579:SF156">
    <property type="entry name" value="VWFA DOMAIN-CONTAINING PROTEIN"/>
    <property type="match status" value="1"/>
</dbReference>
<dbReference type="SUPFAM" id="SSF51294">
    <property type="entry name" value="Hedgehog/intein (Hint) domain"/>
    <property type="match status" value="1"/>
</dbReference>
<sequence length="757" mass="81968">MVLKRIPITDGTHEDEGGLNLNALRLVLGLKKQKQSDSPFIRLYPVASEYDHGVIVKIQPHKKPANRKLHVPCDLVLSIDVSGSMQIAAPMPSQPGDSEDTAPMEDAGLSVLDLVKHAARTIMETLDSEDRLGIVTFSSNAKVLQPLTPMTSANKATTLKKIEGMRPQDMTNLWHGIRDGLNLFSDEDGKPRPTGRVPALLVLTDGLPNHMNPSQGFIPKLRSMEPLPATIHTFGFGYNLQSGLLKSIAEIGGGNYSFIPDAGMISTFANNAKLCLTYPSYLQLEETTGESVDKKEPVQVGEDGNEPLSSLTILLSNLQYGQSRDIYLRYGKSSLANADSKSPPVITAELTYQHFTPSTYCATATRSALDFTSGPSLPPAEIAYHISRSLLVAFLSTLSPLNSTGEHEHLKQLPSNLPTRLQSLLASLPASNPQFSPAHPGCASLLTDLCGTPCPNQDDPASWTGQIALALLNDEYYRRWGAHYLPSLSGAHARQVCNSFKDAGPLRYGADSPLFRQCRDRLDAAFDKLPAPSPSLADAYGRPGEPGHVPRVVNMGWYNRADNGCFAGCVRVVLAKGKGTVRVGRLRAGMEVATPKGARRVVGVLRMPVERAEMCVVGRGGRLLVTPWHPVALREGGGWVFPKDVAVRKVRYTGSVYSVLLERDEDADAHAILVGGVWGVTMGHGLTEASKRRDVRVHQFYGDYDKVNRAMARLPRRAHGMVLGAALTRDSVTGMVNGFRAGQATGLSGDHRKAVCA</sequence>
<dbReference type="PANTHER" id="PTHR10579">
    <property type="entry name" value="CALCIUM-ACTIVATED CHLORIDE CHANNEL REGULATOR"/>
    <property type="match status" value="1"/>
</dbReference>
<keyword evidence="3" id="KW-1185">Reference proteome</keyword>
<accession>A0AAD4ERV2</accession>
<dbReference type="InterPro" id="IPR036465">
    <property type="entry name" value="vWFA_dom_sf"/>
</dbReference>
<gene>
    <name evidence="2" type="ORF">NEMBOFW57_008763</name>
</gene>
<proteinExistence type="predicted"/>